<dbReference type="OMA" id="LEDSAMW"/>
<comment type="caution">
    <text evidence="1">The sequence shown here is derived from an EMBL/GenBank/DDBJ whole genome shotgun (WGS) entry which is preliminary data.</text>
</comment>
<evidence type="ECO:0000313" key="1">
    <source>
        <dbReference type="EMBL" id="KAH9362471.1"/>
    </source>
</evidence>
<sequence>MASDGQLELMGAVVEARMIKYLRTSWDSLQFVRNIIIEITTLTNPESWRYCPGEDNPADLLTRGVSVNTLRESRTWWTGPEWL</sequence>
<gene>
    <name evidence="1" type="ORF">HPB48_015615</name>
</gene>
<dbReference type="OrthoDB" id="6516273at2759"/>
<organism evidence="1 2">
    <name type="scientific">Haemaphysalis longicornis</name>
    <name type="common">Bush tick</name>
    <dbReference type="NCBI Taxonomy" id="44386"/>
    <lineage>
        <taxon>Eukaryota</taxon>
        <taxon>Metazoa</taxon>
        <taxon>Ecdysozoa</taxon>
        <taxon>Arthropoda</taxon>
        <taxon>Chelicerata</taxon>
        <taxon>Arachnida</taxon>
        <taxon>Acari</taxon>
        <taxon>Parasitiformes</taxon>
        <taxon>Ixodida</taxon>
        <taxon>Ixodoidea</taxon>
        <taxon>Ixodidae</taxon>
        <taxon>Haemaphysalinae</taxon>
        <taxon>Haemaphysalis</taxon>
    </lineage>
</organism>
<dbReference type="Proteomes" id="UP000821853">
    <property type="component" value="Chromosome 1"/>
</dbReference>
<name>A0A9J6FI30_HAELO</name>
<reference evidence="1 2" key="1">
    <citation type="journal article" date="2020" name="Cell">
        <title>Large-Scale Comparative Analyses of Tick Genomes Elucidate Their Genetic Diversity and Vector Capacities.</title>
        <authorList>
            <consortium name="Tick Genome and Microbiome Consortium (TIGMIC)"/>
            <person name="Jia N."/>
            <person name="Wang J."/>
            <person name="Shi W."/>
            <person name="Du L."/>
            <person name="Sun Y."/>
            <person name="Zhan W."/>
            <person name="Jiang J.F."/>
            <person name="Wang Q."/>
            <person name="Zhang B."/>
            <person name="Ji P."/>
            <person name="Bell-Sakyi L."/>
            <person name="Cui X.M."/>
            <person name="Yuan T.T."/>
            <person name="Jiang B.G."/>
            <person name="Yang W.F."/>
            <person name="Lam T.T."/>
            <person name="Chang Q.C."/>
            <person name="Ding S.J."/>
            <person name="Wang X.J."/>
            <person name="Zhu J.G."/>
            <person name="Ruan X.D."/>
            <person name="Zhao L."/>
            <person name="Wei J.T."/>
            <person name="Ye R.Z."/>
            <person name="Que T.C."/>
            <person name="Du C.H."/>
            <person name="Zhou Y.H."/>
            <person name="Cheng J.X."/>
            <person name="Dai P.F."/>
            <person name="Guo W.B."/>
            <person name="Han X.H."/>
            <person name="Huang E.J."/>
            <person name="Li L.F."/>
            <person name="Wei W."/>
            <person name="Gao Y.C."/>
            <person name="Liu J.Z."/>
            <person name="Shao H.Z."/>
            <person name="Wang X."/>
            <person name="Wang C.C."/>
            <person name="Yang T.C."/>
            <person name="Huo Q.B."/>
            <person name="Li W."/>
            <person name="Chen H.Y."/>
            <person name="Chen S.E."/>
            <person name="Zhou L.G."/>
            <person name="Ni X.B."/>
            <person name="Tian J.H."/>
            <person name="Sheng Y."/>
            <person name="Liu T."/>
            <person name="Pan Y.S."/>
            <person name="Xia L.Y."/>
            <person name="Li J."/>
            <person name="Zhao F."/>
            <person name="Cao W.C."/>
        </authorList>
    </citation>
    <scope>NUCLEOTIDE SEQUENCE [LARGE SCALE GENOMIC DNA]</scope>
    <source>
        <strain evidence="1">HaeL-2018</strain>
    </source>
</reference>
<dbReference type="EMBL" id="JABSTR010000001">
    <property type="protein sequence ID" value="KAH9362471.1"/>
    <property type="molecule type" value="Genomic_DNA"/>
</dbReference>
<dbReference type="PANTHER" id="PTHR22955">
    <property type="entry name" value="RETROTRANSPOSON"/>
    <property type="match status" value="1"/>
</dbReference>
<dbReference type="PANTHER" id="PTHR22955:SF66">
    <property type="entry name" value="INTEGRASE CATALYTIC DOMAIN-CONTAINING PROTEIN"/>
    <property type="match status" value="1"/>
</dbReference>
<dbReference type="AlphaFoldDB" id="A0A9J6FI30"/>
<keyword evidence="2" id="KW-1185">Reference proteome</keyword>
<proteinExistence type="predicted"/>
<protein>
    <submittedName>
        <fullName evidence="1">Uncharacterized protein</fullName>
    </submittedName>
</protein>
<dbReference type="VEuPathDB" id="VectorBase:HLOH_057035"/>
<evidence type="ECO:0000313" key="2">
    <source>
        <dbReference type="Proteomes" id="UP000821853"/>
    </source>
</evidence>
<accession>A0A9J6FI30</accession>